<accession>A0A2K8L566</accession>
<dbReference type="PROSITE" id="PS50119">
    <property type="entry name" value="ZF_BBOX"/>
    <property type="match status" value="1"/>
</dbReference>
<evidence type="ECO:0000256" key="1">
    <source>
        <dbReference type="ARBA" id="ARBA00022723"/>
    </source>
</evidence>
<evidence type="ECO:0000256" key="4">
    <source>
        <dbReference type="SAM" id="Coils"/>
    </source>
</evidence>
<feature type="coiled-coil region" evidence="4">
    <location>
        <begin position="132"/>
        <end position="159"/>
    </location>
</feature>
<dbReference type="RefSeq" id="WP_157821300.1">
    <property type="nucleotide sequence ID" value="NZ_CP018800.1"/>
</dbReference>
<evidence type="ECO:0000313" key="8">
    <source>
        <dbReference type="Proteomes" id="UP000231637"/>
    </source>
</evidence>
<evidence type="ECO:0000313" key="7">
    <source>
        <dbReference type="EMBL" id="ATX82252.1"/>
    </source>
</evidence>
<sequence>MSKDNVFAGKRRALVKRVGDKTEKIYCDDHPANQATFKCVKCGHLFCEECVGGEDEGKAYCVGCKGFYKQEEQKQLQAEKKRSRKASSGAKKAEFILAGLMICLILVLGNYVYQNSESPIAADTEVFTAEELAEDQQLLNTADRELAELDLEIEAMLQDENVAVELPGATNE</sequence>
<keyword evidence="2" id="KW-0863">Zinc-finger</keyword>
<protein>
    <submittedName>
        <fullName evidence="7">B-box zinc finger</fullName>
    </submittedName>
</protein>
<dbReference type="InterPro" id="IPR017907">
    <property type="entry name" value="Znf_RING_CS"/>
</dbReference>
<dbReference type="AlphaFoldDB" id="A0A2K8L566"/>
<dbReference type="KEGG" id="mfn:Ga0123462_1389"/>
<evidence type="ECO:0000256" key="5">
    <source>
        <dbReference type="SAM" id="Phobius"/>
    </source>
</evidence>
<proteinExistence type="predicted"/>
<dbReference type="OrthoDB" id="5422246at2"/>
<evidence type="ECO:0000259" key="6">
    <source>
        <dbReference type="PROSITE" id="PS50119"/>
    </source>
</evidence>
<dbReference type="PROSITE" id="PS00518">
    <property type="entry name" value="ZF_RING_1"/>
    <property type="match status" value="1"/>
</dbReference>
<keyword evidence="5" id="KW-1133">Transmembrane helix</keyword>
<keyword evidence="5" id="KW-0812">Transmembrane</keyword>
<keyword evidence="8" id="KW-1185">Reference proteome</keyword>
<dbReference type="Gene3D" id="3.30.40.10">
    <property type="entry name" value="Zinc/RING finger domain, C3HC4 (zinc finger)"/>
    <property type="match status" value="1"/>
</dbReference>
<dbReference type="GO" id="GO:0008270">
    <property type="term" value="F:zinc ion binding"/>
    <property type="evidence" value="ECO:0007669"/>
    <property type="project" value="UniProtKB-KW"/>
</dbReference>
<dbReference type="InterPro" id="IPR013083">
    <property type="entry name" value="Znf_RING/FYVE/PHD"/>
</dbReference>
<feature type="transmembrane region" description="Helical" evidence="5">
    <location>
        <begin position="93"/>
        <end position="113"/>
    </location>
</feature>
<evidence type="ECO:0000256" key="3">
    <source>
        <dbReference type="ARBA" id="ARBA00022833"/>
    </source>
</evidence>
<feature type="domain" description="B box-type" evidence="6">
    <location>
        <begin position="22"/>
        <end position="50"/>
    </location>
</feature>
<keyword evidence="4" id="KW-0175">Coiled coil</keyword>
<dbReference type="EMBL" id="CP018800">
    <property type="protein sequence ID" value="ATX82252.1"/>
    <property type="molecule type" value="Genomic_DNA"/>
</dbReference>
<dbReference type="InterPro" id="IPR000315">
    <property type="entry name" value="Znf_B-box"/>
</dbReference>
<keyword evidence="1" id="KW-0479">Metal-binding</keyword>
<keyword evidence="5" id="KW-0472">Membrane</keyword>
<gene>
    <name evidence="7" type="ORF">Ga0123462_1389</name>
</gene>
<name>A0A2K8L566_9PROT</name>
<reference evidence="7 8" key="1">
    <citation type="submission" date="2016-12" db="EMBL/GenBank/DDBJ databases">
        <title>Isolation and genomic insights into novel planktonic Zetaproteobacteria from stratified waters of the Chesapeake Bay.</title>
        <authorList>
            <person name="McAllister S.M."/>
            <person name="Kato S."/>
            <person name="Chan C.S."/>
            <person name="Chiu B.K."/>
            <person name="Field E.K."/>
        </authorList>
    </citation>
    <scope>NUCLEOTIDE SEQUENCE [LARGE SCALE GENOMIC DNA]</scope>
    <source>
        <strain evidence="7 8">CP-8</strain>
    </source>
</reference>
<organism evidence="7 8">
    <name type="scientific">Mariprofundus ferrinatatus</name>
    <dbReference type="NCBI Taxonomy" id="1921087"/>
    <lineage>
        <taxon>Bacteria</taxon>
        <taxon>Pseudomonadati</taxon>
        <taxon>Pseudomonadota</taxon>
        <taxon>Candidatius Mariprofundia</taxon>
        <taxon>Mariprofundales</taxon>
        <taxon>Mariprofundaceae</taxon>
        <taxon>Mariprofundus</taxon>
    </lineage>
</organism>
<keyword evidence="3" id="KW-0862">Zinc</keyword>
<dbReference type="Pfam" id="PF00643">
    <property type="entry name" value="zf-B_box"/>
    <property type="match status" value="1"/>
</dbReference>
<dbReference type="Proteomes" id="UP000231637">
    <property type="component" value="Chromosome"/>
</dbReference>
<evidence type="ECO:0000256" key="2">
    <source>
        <dbReference type="ARBA" id="ARBA00022771"/>
    </source>
</evidence>